<dbReference type="Gene3D" id="2.40.30.170">
    <property type="match status" value="1"/>
</dbReference>
<dbReference type="InterPro" id="IPR058632">
    <property type="entry name" value="HH_AaeA"/>
</dbReference>
<dbReference type="NCBIfam" id="NF007850">
    <property type="entry name" value="PRK10559.1"/>
    <property type="match status" value="1"/>
</dbReference>
<dbReference type="EMBL" id="CP025084">
    <property type="protein sequence ID" value="AUH02798.1"/>
    <property type="molecule type" value="Genomic_DNA"/>
</dbReference>
<keyword evidence="9" id="KW-0175">Coiled coil</keyword>
<dbReference type="NCBIfam" id="TIGR01730">
    <property type="entry name" value="RND_mfp"/>
    <property type="match status" value="1"/>
</dbReference>
<keyword evidence="6 8" id="KW-1133">Transmembrane helix</keyword>
<reference evidence="13" key="4">
    <citation type="submission" date="2017-11" db="EMBL/GenBank/DDBJ databases">
        <title>Complete genome sequence of Serratia sp. ATCC 39006.</title>
        <authorList>
            <person name="Hampton H.G."/>
            <person name="Jackson S.A."/>
            <person name="Jauregui R."/>
            <person name="Poulter G.T.M."/>
            <person name="Salmond G.P.C."/>
            <person name="Fineran P.C."/>
        </authorList>
    </citation>
    <scope>NUCLEOTIDE SEQUENCE</scope>
    <source>
        <strain evidence="13">ATCC 39006</strain>
    </source>
</reference>
<comment type="subcellular location">
    <subcellularLocation>
        <location evidence="8">Cell membrane</location>
        <topology evidence="8">Single-pass membrane protein</topology>
    </subcellularLocation>
</comment>
<evidence type="ECO:0000313" key="15">
    <source>
        <dbReference type="Proteomes" id="UP000233778"/>
    </source>
</evidence>
<evidence type="ECO:0000256" key="5">
    <source>
        <dbReference type="ARBA" id="ARBA00022692"/>
    </source>
</evidence>
<comment type="function">
    <text evidence="8">Forms an efflux pump with AaeB.</text>
</comment>
<reference evidence="13" key="2">
    <citation type="submission" date="2013-09" db="EMBL/GenBank/DDBJ databases">
        <authorList>
            <person name="Wang G."/>
            <person name="Yang Y."/>
            <person name="Su Y."/>
        </authorList>
    </citation>
    <scope>NUCLEOTIDE SEQUENCE</scope>
    <source>
        <strain evidence="13">ATCC 39006</strain>
    </source>
</reference>
<dbReference type="InterPro" id="IPR022871">
    <property type="entry name" value="PHBA_efflux_pump_AaeA"/>
</dbReference>
<keyword evidence="4" id="KW-0997">Cell inner membrane</keyword>
<dbReference type="Gene3D" id="2.40.50.100">
    <property type="match status" value="1"/>
</dbReference>
<dbReference type="KEGG" id="sera:Ser39006_000765"/>
<keyword evidence="2 8" id="KW-0813">Transport</keyword>
<keyword evidence="3 8" id="KW-1003">Cell membrane</keyword>
<dbReference type="GO" id="GO:0005886">
    <property type="term" value="C:plasma membrane"/>
    <property type="evidence" value="ECO:0007669"/>
    <property type="project" value="UniProtKB-SubCell"/>
</dbReference>
<feature type="domain" description="p-hydroxybenzoic acid efflux pump subunit AaeA-like beta-barrel" evidence="11">
    <location>
        <begin position="225"/>
        <end position="321"/>
    </location>
</feature>
<evidence type="ECO:0000256" key="3">
    <source>
        <dbReference type="ARBA" id="ARBA00022475"/>
    </source>
</evidence>
<evidence type="ECO:0000256" key="8">
    <source>
        <dbReference type="HAMAP-Rule" id="MF_01544"/>
    </source>
</evidence>
<evidence type="ECO:0000256" key="7">
    <source>
        <dbReference type="ARBA" id="ARBA00023136"/>
    </source>
</evidence>
<evidence type="ECO:0000256" key="4">
    <source>
        <dbReference type="ARBA" id="ARBA00022519"/>
    </source>
</evidence>
<dbReference type="InterPro" id="IPR058634">
    <property type="entry name" value="AaeA-lik-b-barrel"/>
</dbReference>
<dbReference type="EMBL" id="CP025085">
    <property type="protein sequence ID" value="AUG98483.1"/>
    <property type="molecule type" value="Genomic_DNA"/>
</dbReference>
<proteinExistence type="inferred from homology"/>
<dbReference type="HAMAP" id="MF_01544">
    <property type="entry name" value="AaeA"/>
    <property type="match status" value="1"/>
</dbReference>
<dbReference type="Proteomes" id="UP000017700">
    <property type="component" value="Chromosome"/>
</dbReference>
<sequence length="345" mass="37840">MTLSGIPHCSIPPCFAVCSICYAVSVFEVAVKTPAITIIIKKFGRVAITLSFVLFAVVALVRLWAFYTESPWTRDAKFTADVVAIAPDVSGLLKEVKVHDNQLVKRGDVLFVIDPLRYQDAVAEADADVAYYQALVAEKKREANRRLHLGVQAMSQEAIDQSSNELETVTHQLAKSEAELALAKLDLDRAVVRAPADGWVTNLNVQEGEYITRGSTAVALVKKDSFYLLAYLEETKLEGVRPGFRVEITPLGSNRILYGTVDSVAAGVNNSSSDIDTKGLATVDSNLEWVRLAQRVPVRIKLDQQMGNLYPAGTTATVVVTGDQTRNTKSMSPLLKLMHRLREFG</sequence>
<feature type="coiled-coil region" evidence="9">
    <location>
        <begin position="159"/>
        <end position="186"/>
    </location>
</feature>
<evidence type="ECO:0000256" key="6">
    <source>
        <dbReference type="ARBA" id="ARBA00022989"/>
    </source>
</evidence>
<keyword evidence="5 8" id="KW-0812">Transmembrane</keyword>
<reference evidence="12 15" key="3">
    <citation type="submission" date="2017-11" db="EMBL/GenBank/DDBJ databases">
        <title>Complete genome sequence of Serratia sp. ATCC 39006 LacA.</title>
        <authorList>
            <person name="Hampton H.G."/>
            <person name="Jackson S.A."/>
            <person name="Jauregui R."/>
            <person name="Poulter G.T.M."/>
            <person name="Salmond G.P.C."/>
            <person name="Fineran P.C."/>
        </authorList>
    </citation>
    <scope>NUCLEOTIDE SEQUENCE [LARGE SCALE GENOMIC DNA]</scope>
    <source>
        <strain evidence="12 15">ATCC 39006</strain>
    </source>
</reference>
<evidence type="ECO:0000256" key="9">
    <source>
        <dbReference type="SAM" id="Coils"/>
    </source>
</evidence>
<protein>
    <recommendedName>
        <fullName evidence="8">p-hydroxybenzoic acid efflux pump subunit AaeA</fullName>
        <shortName evidence="8">pHBA efflux pump protein A</shortName>
    </recommendedName>
</protein>
<dbReference type="GO" id="GO:0022857">
    <property type="term" value="F:transmembrane transporter activity"/>
    <property type="evidence" value="ECO:0007669"/>
    <property type="project" value="UniProtKB-UniRule"/>
</dbReference>
<dbReference type="Proteomes" id="UP000233778">
    <property type="component" value="Chromosome"/>
</dbReference>
<dbReference type="SUPFAM" id="SSF111369">
    <property type="entry name" value="HlyD-like secretion proteins"/>
    <property type="match status" value="1"/>
</dbReference>
<evidence type="ECO:0000259" key="10">
    <source>
        <dbReference type="Pfam" id="PF25878"/>
    </source>
</evidence>
<evidence type="ECO:0000259" key="11">
    <source>
        <dbReference type="Pfam" id="PF25963"/>
    </source>
</evidence>
<dbReference type="PANTHER" id="PTHR30367">
    <property type="entry name" value="P-HYDROXYBENZOIC ACID EFFLUX PUMP SUBUNIT AAEA-RELATED"/>
    <property type="match status" value="1"/>
</dbReference>
<gene>
    <name evidence="8" type="primary">aaeA</name>
    <name evidence="12" type="ORF">CWC46_00765</name>
    <name evidence="13" type="ORF">Ser39006_000765</name>
</gene>
<comment type="similarity">
    <text evidence="1 8">Belongs to the membrane fusion protein (MFP) (TC 8.A.1) family.</text>
</comment>
<dbReference type="STRING" id="104623.Ser39006_00829"/>
<evidence type="ECO:0000313" key="12">
    <source>
        <dbReference type="EMBL" id="AUG98483.1"/>
    </source>
</evidence>
<keyword evidence="14" id="KW-1185">Reference proteome</keyword>
<evidence type="ECO:0000313" key="14">
    <source>
        <dbReference type="Proteomes" id="UP000017700"/>
    </source>
</evidence>
<name>A0A2I5TDZ8_SERS3</name>
<dbReference type="KEGG" id="serq:CWC46_00765"/>
<dbReference type="Pfam" id="PF25878">
    <property type="entry name" value="HH_AAEA_pHBA"/>
    <property type="match status" value="1"/>
</dbReference>
<dbReference type="Gene3D" id="1.10.287.470">
    <property type="entry name" value="Helix hairpin bin"/>
    <property type="match status" value="1"/>
</dbReference>
<accession>A0A2I5TDZ8</accession>
<feature type="domain" description="p-hydroxybenzoic acid efflux pump subunit AaeA alpha-helical hairpin" evidence="10">
    <location>
        <begin position="117"/>
        <end position="188"/>
    </location>
</feature>
<dbReference type="InterPro" id="IPR006143">
    <property type="entry name" value="RND_pump_MFP"/>
</dbReference>
<evidence type="ECO:0000313" key="13">
    <source>
        <dbReference type="EMBL" id="AUH02798.1"/>
    </source>
</evidence>
<dbReference type="OrthoDB" id="9811754at2"/>
<dbReference type="Pfam" id="PF25963">
    <property type="entry name" value="Beta-barrel_AAEA"/>
    <property type="match status" value="1"/>
</dbReference>
<reference evidence="13 14" key="1">
    <citation type="journal article" date="2013" name="Genome Announc.">
        <title>Draft genome sequence of Serratia sp. strain ATCC 39006, a model bacterium for analysis of the biosynthesis and regulation of prodigiosin, a carbapenem, and gas vesicles.</title>
        <authorList>
            <person name="Fineran P.C."/>
            <person name="Iglesias Cans M.C."/>
            <person name="Ramsay J.P."/>
            <person name="Wilf N.M."/>
            <person name="Cossyleon D."/>
            <person name="McNeil M.B."/>
            <person name="Williamson N.R."/>
            <person name="Monson R.E."/>
            <person name="Becher S.A."/>
            <person name="Stanton J.A."/>
            <person name="Brugger K."/>
            <person name="Brown S.D."/>
            <person name="Salmond G.P."/>
        </authorList>
    </citation>
    <scope>NUCLEOTIDE SEQUENCE [LARGE SCALE GENOMIC DNA]</scope>
    <source>
        <strain evidence="13">ATCC 39006</strain>
        <strain evidence="14">ATCC 39006 / SC 11482</strain>
    </source>
</reference>
<dbReference type="AlphaFoldDB" id="A0A2I5TDZ8"/>
<dbReference type="InterPro" id="IPR050393">
    <property type="entry name" value="MFP_Efflux_Pump"/>
</dbReference>
<feature type="transmembrane region" description="Helical" evidence="8">
    <location>
        <begin position="46"/>
        <end position="67"/>
    </location>
</feature>
<evidence type="ECO:0000256" key="1">
    <source>
        <dbReference type="ARBA" id="ARBA00009477"/>
    </source>
</evidence>
<dbReference type="PANTHER" id="PTHR30367:SF12">
    <property type="entry name" value="P-HYDROXYBENZOIC ACID EFFLUX PUMP SUBUNIT AAEA"/>
    <property type="match status" value="1"/>
</dbReference>
<keyword evidence="7 8" id="KW-0472">Membrane</keyword>
<evidence type="ECO:0000256" key="2">
    <source>
        <dbReference type="ARBA" id="ARBA00022448"/>
    </source>
</evidence>
<organism evidence="13 14">
    <name type="scientific">Serratia sp. (strain ATCC 39006)</name>
    <name type="common">Prodigiosinella confusarubida</name>
    <dbReference type="NCBI Taxonomy" id="104623"/>
    <lineage>
        <taxon>Bacteria</taxon>
        <taxon>Pseudomonadati</taxon>
        <taxon>Pseudomonadota</taxon>
        <taxon>Gammaproteobacteria</taxon>
        <taxon>Enterobacterales</taxon>
        <taxon>Pectobacteriaceae</taxon>
        <taxon>Prodigiosinella</taxon>
    </lineage>
</organism>